<dbReference type="PANTHER" id="PTHR22955:SF66">
    <property type="entry name" value="INTEGRASE CATALYTIC DOMAIN-CONTAINING PROTEIN"/>
    <property type="match status" value="1"/>
</dbReference>
<dbReference type="STRING" id="990121.A0A0V0YSZ5"/>
<proteinExistence type="predicted"/>
<dbReference type="InterPro" id="IPR008042">
    <property type="entry name" value="Retrotrans_Pao"/>
</dbReference>
<evidence type="ECO:0008006" key="3">
    <source>
        <dbReference type="Google" id="ProtNLM"/>
    </source>
</evidence>
<reference evidence="1 2" key="1">
    <citation type="submission" date="2015-01" db="EMBL/GenBank/DDBJ databases">
        <title>Evolution of Trichinella species and genotypes.</title>
        <authorList>
            <person name="Korhonen P.K."/>
            <person name="Edoardo P."/>
            <person name="Giuseppe L.R."/>
            <person name="Gasser R.B."/>
        </authorList>
    </citation>
    <scope>NUCLEOTIDE SEQUENCE [LARGE SCALE GENOMIC DNA]</scope>
    <source>
        <strain evidence="1">ISS2496</strain>
    </source>
</reference>
<organism evidence="1 2">
    <name type="scientific">Trichinella patagoniensis</name>
    <dbReference type="NCBI Taxonomy" id="990121"/>
    <lineage>
        <taxon>Eukaryota</taxon>
        <taxon>Metazoa</taxon>
        <taxon>Ecdysozoa</taxon>
        <taxon>Nematoda</taxon>
        <taxon>Enoplea</taxon>
        <taxon>Dorylaimia</taxon>
        <taxon>Trichinellida</taxon>
        <taxon>Trichinellidae</taxon>
        <taxon>Trichinella</taxon>
    </lineage>
</organism>
<evidence type="ECO:0000313" key="1">
    <source>
        <dbReference type="EMBL" id="KRY03277.1"/>
    </source>
</evidence>
<dbReference type="EMBL" id="JYDQ01002959">
    <property type="protein sequence ID" value="KRY03277.1"/>
    <property type="molecule type" value="Genomic_DNA"/>
</dbReference>
<gene>
    <name evidence="1" type="ORF">T12_3717</name>
</gene>
<feature type="non-terminal residue" evidence="1">
    <location>
        <position position="117"/>
    </location>
</feature>
<keyword evidence="2" id="KW-1185">Reference proteome</keyword>
<name>A0A0V0YSZ5_9BILA</name>
<sequence>MSKWRVAPLKTITLPRLELMAALIAAKLVGFIKNSLATPIQRVICWTDSQIVLTKNWKPFVRNRVELIQQLTEPKLWKYCPSENNPADLISRGTSVTKLKDCRLWWEGPPSLLNPEP</sequence>
<comment type="caution">
    <text evidence="1">The sequence shown here is derived from an EMBL/GenBank/DDBJ whole genome shotgun (WGS) entry which is preliminary data.</text>
</comment>
<accession>A0A0V0YSZ5</accession>
<dbReference type="Pfam" id="PF05380">
    <property type="entry name" value="Peptidase_A17"/>
    <property type="match status" value="1"/>
</dbReference>
<dbReference type="AlphaFoldDB" id="A0A0V0YSZ5"/>
<dbReference type="OrthoDB" id="5872779at2759"/>
<dbReference type="Proteomes" id="UP000054783">
    <property type="component" value="Unassembled WGS sequence"/>
</dbReference>
<evidence type="ECO:0000313" key="2">
    <source>
        <dbReference type="Proteomes" id="UP000054783"/>
    </source>
</evidence>
<dbReference type="PANTHER" id="PTHR22955">
    <property type="entry name" value="RETROTRANSPOSON"/>
    <property type="match status" value="1"/>
</dbReference>
<protein>
    <recommendedName>
        <fullName evidence="3">RNase H type-1 domain-containing protein</fullName>
    </recommendedName>
</protein>